<organism evidence="2 3">
    <name type="scientific">Limnochorda pilosa</name>
    <dbReference type="NCBI Taxonomy" id="1555112"/>
    <lineage>
        <taxon>Bacteria</taxon>
        <taxon>Bacillati</taxon>
        <taxon>Bacillota</taxon>
        <taxon>Limnochordia</taxon>
        <taxon>Limnochordales</taxon>
        <taxon>Limnochordaceae</taxon>
        <taxon>Limnochorda</taxon>
    </lineage>
</organism>
<accession>A0A0K2SJF7</accession>
<dbReference type="EMBL" id="AP014924">
    <property type="protein sequence ID" value="BAS27220.1"/>
    <property type="molecule type" value="Genomic_DNA"/>
</dbReference>
<dbReference type="Pfam" id="PF00578">
    <property type="entry name" value="AhpC-TSA"/>
    <property type="match status" value="1"/>
</dbReference>
<dbReference type="InterPro" id="IPR036249">
    <property type="entry name" value="Thioredoxin-like_sf"/>
</dbReference>
<dbReference type="PROSITE" id="PS51352">
    <property type="entry name" value="THIOREDOXIN_2"/>
    <property type="match status" value="1"/>
</dbReference>
<dbReference type="GO" id="GO:0016491">
    <property type="term" value="F:oxidoreductase activity"/>
    <property type="evidence" value="ECO:0007669"/>
    <property type="project" value="InterPro"/>
</dbReference>
<reference evidence="3" key="1">
    <citation type="submission" date="2015-07" db="EMBL/GenBank/DDBJ databases">
        <title>Complete genome sequence and phylogenetic analysis of Limnochorda pilosa.</title>
        <authorList>
            <person name="Watanabe M."/>
            <person name="Kojima H."/>
            <person name="Fukui M."/>
        </authorList>
    </citation>
    <scope>NUCLEOTIDE SEQUENCE [LARGE SCALE GENOMIC DNA]</scope>
    <source>
        <strain evidence="3">HC45</strain>
    </source>
</reference>
<name>A0A0K2SJF7_LIMPI</name>
<feature type="domain" description="Thioredoxin" evidence="1">
    <location>
        <begin position="1"/>
        <end position="144"/>
    </location>
</feature>
<keyword evidence="3" id="KW-1185">Reference proteome</keyword>
<dbReference type="OrthoDB" id="9811352at2"/>
<proteinExistence type="predicted"/>
<dbReference type="RefSeq" id="WP_068141648.1">
    <property type="nucleotide sequence ID" value="NZ_AP014924.1"/>
</dbReference>
<dbReference type="GO" id="GO:0016209">
    <property type="term" value="F:antioxidant activity"/>
    <property type="evidence" value="ECO:0007669"/>
    <property type="project" value="InterPro"/>
</dbReference>
<protein>
    <submittedName>
        <fullName evidence="2">Thiol-disulfide oxidoreductase</fullName>
    </submittedName>
</protein>
<dbReference type="InterPro" id="IPR000866">
    <property type="entry name" value="AhpC/TSA"/>
</dbReference>
<evidence type="ECO:0000313" key="3">
    <source>
        <dbReference type="Proteomes" id="UP000065807"/>
    </source>
</evidence>
<dbReference type="PANTHER" id="PTHR42852:SF12">
    <property type="entry name" value="THIOL-DISULFIDE OXIDOREDUCTASE YKUV"/>
    <property type="match status" value="1"/>
</dbReference>
<dbReference type="AlphaFoldDB" id="A0A0K2SJF7"/>
<gene>
    <name evidence="2" type="ORF">LIP_1369</name>
</gene>
<evidence type="ECO:0000259" key="1">
    <source>
        <dbReference type="PROSITE" id="PS51352"/>
    </source>
</evidence>
<reference evidence="3" key="2">
    <citation type="journal article" date="2016" name="Int. J. Syst. Evol. Microbiol.">
        <title>Complete genome sequence and cell structure of Limnochorda pilosa, a Gram-negative spore-former within the phylum Firmicutes.</title>
        <authorList>
            <person name="Watanabe M."/>
            <person name="Kojima H."/>
            <person name="Fukui M."/>
        </authorList>
    </citation>
    <scope>NUCLEOTIDE SEQUENCE [LARGE SCALE GENOMIC DNA]</scope>
    <source>
        <strain evidence="3">HC45</strain>
    </source>
</reference>
<sequence length="153" mass="16894">MHLKSPLPSLEGATAWLNGKPETVGGGRPVFVHFWAVSCPVCKESMPQVNGWRDTYAPRGLQVISVHMPLRETDTDLGQVRETAEGLGITQPVAVDSELAISDRFENQYTPAYYVFDGEGKLRHYQAGNRAMDLVERRLQRVVEEAARSPAGG</sequence>
<dbReference type="Gene3D" id="3.40.30.10">
    <property type="entry name" value="Glutaredoxin"/>
    <property type="match status" value="1"/>
</dbReference>
<dbReference type="Proteomes" id="UP000065807">
    <property type="component" value="Chromosome"/>
</dbReference>
<dbReference type="SUPFAM" id="SSF52833">
    <property type="entry name" value="Thioredoxin-like"/>
    <property type="match status" value="1"/>
</dbReference>
<dbReference type="STRING" id="1555112.LIP_1369"/>
<dbReference type="InterPro" id="IPR050553">
    <property type="entry name" value="Thioredoxin_ResA/DsbE_sf"/>
</dbReference>
<dbReference type="InterPro" id="IPR013766">
    <property type="entry name" value="Thioredoxin_domain"/>
</dbReference>
<dbReference type="PANTHER" id="PTHR42852">
    <property type="entry name" value="THIOL:DISULFIDE INTERCHANGE PROTEIN DSBE"/>
    <property type="match status" value="1"/>
</dbReference>
<dbReference type="KEGG" id="lpil:LIP_1369"/>
<evidence type="ECO:0000313" key="2">
    <source>
        <dbReference type="EMBL" id="BAS27220.1"/>
    </source>
</evidence>